<feature type="transmembrane region" description="Helical" evidence="1">
    <location>
        <begin position="21"/>
        <end position="42"/>
    </location>
</feature>
<dbReference type="Proteomes" id="UP000515514">
    <property type="component" value="Chromosome"/>
</dbReference>
<evidence type="ECO:0000313" key="3">
    <source>
        <dbReference type="Proteomes" id="UP000515514"/>
    </source>
</evidence>
<dbReference type="Pfam" id="PF19578">
    <property type="entry name" value="DUF6090"/>
    <property type="match status" value="1"/>
</dbReference>
<evidence type="ECO:0000313" key="2">
    <source>
        <dbReference type="EMBL" id="QNJ99163.1"/>
    </source>
</evidence>
<gene>
    <name evidence="2" type="ORF">ALE3EI_2636</name>
</gene>
<dbReference type="RefSeq" id="WP_186989434.1">
    <property type="nucleotide sequence ID" value="NZ_CP052909.1"/>
</dbReference>
<reference evidence="2 3" key="1">
    <citation type="submission" date="2020-04" db="EMBL/GenBank/DDBJ databases">
        <title>Genome sequence of Altibacter aquimarinus strain ALE3EI.</title>
        <authorList>
            <person name="Oh H.-M."/>
            <person name="Jang D."/>
        </authorList>
    </citation>
    <scope>NUCLEOTIDE SEQUENCE [LARGE SCALE GENOMIC DNA]</scope>
    <source>
        <strain evidence="2 3">ALE3EI</strain>
    </source>
</reference>
<dbReference type="KEGG" id="alti:ALE3EI_2636"/>
<dbReference type="AlphaFoldDB" id="A0A7G8PXU7"/>
<proteinExistence type="predicted"/>
<accession>A0A7G8PXU7</accession>
<protein>
    <submittedName>
        <fullName evidence="2">Uncharacterized protein</fullName>
    </submittedName>
</protein>
<name>A0A7G8PXU7_9FLAO</name>
<dbReference type="InterPro" id="IPR045749">
    <property type="entry name" value="DUF6090"/>
</dbReference>
<keyword evidence="3" id="KW-1185">Reference proteome</keyword>
<keyword evidence="1" id="KW-0472">Membrane</keyword>
<keyword evidence="1" id="KW-0812">Transmembrane</keyword>
<organism evidence="2 3">
    <name type="scientific">Constantimarinum furrinae</name>
    <dbReference type="NCBI Taxonomy" id="2562285"/>
    <lineage>
        <taxon>Bacteria</taxon>
        <taxon>Pseudomonadati</taxon>
        <taxon>Bacteroidota</taxon>
        <taxon>Flavobacteriia</taxon>
        <taxon>Flavobacteriales</taxon>
        <taxon>Flavobacteriaceae</taxon>
        <taxon>Altibacter/Constantimarinum group</taxon>
        <taxon>Constantimarinum</taxon>
    </lineage>
</organism>
<keyword evidence="1" id="KW-1133">Transmembrane helix</keyword>
<sequence>MPLFTKSFKIKSLNNKRFGRYLLYALGEIILVVTGILIALQINNHNEENKKKNLLNGILQNVSYDLQQDTLFIGTAIKYYDARSKVALKILNNEYDAESVKKCILCGNLVSTYLPLTINDKGYHQLKNFYEESKGRDSLTVDIVQFYTAYEPLLSEFGDQVKNFSLENIREWRDTKPWFSEIMANKGHPDFFEYLLSQDYKNKVAYFNIIACNNYMNMLKQYKIQATEALKRIDKRLEETD</sequence>
<evidence type="ECO:0000256" key="1">
    <source>
        <dbReference type="SAM" id="Phobius"/>
    </source>
</evidence>
<dbReference type="EMBL" id="CP052909">
    <property type="protein sequence ID" value="QNJ99163.1"/>
    <property type="molecule type" value="Genomic_DNA"/>
</dbReference>